<sequence length="105" mass="11308">MCASEYRMKLAAKAPDKEGAERARLVQVAAAEVSALRGAIKIPYVSVAVAARWQSIMDSGGYDRPPLATYFTACQALPHSIYMLCTSKMMGWKEKLTVSASGYGG</sequence>
<protein>
    <submittedName>
        <fullName evidence="1">Uncharacterized protein</fullName>
    </submittedName>
</protein>
<dbReference type="VEuPathDB" id="CryptoDB:Cvel_20382"/>
<dbReference type="PhylomeDB" id="A0A0G4G6E8"/>
<dbReference type="EMBL" id="CDMZ01000909">
    <property type="protein sequence ID" value="CEM23834.1"/>
    <property type="molecule type" value="Genomic_DNA"/>
</dbReference>
<proteinExistence type="predicted"/>
<name>A0A0G4G6E8_9ALVE</name>
<dbReference type="AlphaFoldDB" id="A0A0G4G6E8"/>
<gene>
    <name evidence="1" type="ORF">Cvel_20382</name>
</gene>
<reference evidence="1" key="1">
    <citation type="submission" date="2014-11" db="EMBL/GenBank/DDBJ databases">
        <authorList>
            <person name="Otto D Thomas"/>
            <person name="Naeem Raeece"/>
        </authorList>
    </citation>
    <scope>NUCLEOTIDE SEQUENCE</scope>
</reference>
<organism evidence="1">
    <name type="scientific">Chromera velia CCMP2878</name>
    <dbReference type="NCBI Taxonomy" id="1169474"/>
    <lineage>
        <taxon>Eukaryota</taxon>
        <taxon>Sar</taxon>
        <taxon>Alveolata</taxon>
        <taxon>Colpodellida</taxon>
        <taxon>Chromeraceae</taxon>
        <taxon>Chromera</taxon>
    </lineage>
</organism>
<evidence type="ECO:0000313" key="1">
    <source>
        <dbReference type="EMBL" id="CEM23834.1"/>
    </source>
</evidence>
<accession>A0A0G4G6E8</accession>